<feature type="compositionally biased region" description="Polar residues" evidence="3">
    <location>
        <begin position="93"/>
        <end position="113"/>
    </location>
</feature>
<feature type="compositionally biased region" description="Low complexity" evidence="3">
    <location>
        <begin position="50"/>
        <end position="67"/>
    </location>
</feature>
<dbReference type="GO" id="GO:0005886">
    <property type="term" value="C:plasma membrane"/>
    <property type="evidence" value="ECO:0007669"/>
    <property type="project" value="TreeGrafter"/>
</dbReference>
<dbReference type="PANTHER" id="PTHR12287">
    <property type="entry name" value="EPIDERMAL GROWTH FACTOR RECEPTOR KINASE SUBSTRATE EPS8-RELATED PROTEIN"/>
    <property type="match status" value="1"/>
</dbReference>
<feature type="compositionally biased region" description="Polar residues" evidence="3">
    <location>
        <begin position="234"/>
        <end position="247"/>
    </location>
</feature>
<dbReference type="SUPFAM" id="SSF50044">
    <property type="entry name" value="SH3-domain"/>
    <property type="match status" value="1"/>
</dbReference>
<keyword evidence="1 2" id="KW-0728">SH3 domain</keyword>
<evidence type="ECO:0000313" key="6">
    <source>
        <dbReference type="WBParaSite" id="PgR010_g047_t02"/>
    </source>
</evidence>
<evidence type="ECO:0000256" key="1">
    <source>
        <dbReference type="ARBA" id="ARBA00022443"/>
    </source>
</evidence>
<dbReference type="WBParaSite" id="PgR010_g047_t02">
    <property type="protein sequence ID" value="PgR010_g047_t02"/>
    <property type="gene ID" value="PgR010_g047"/>
</dbReference>
<dbReference type="CDD" id="cd00174">
    <property type="entry name" value="SH3"/>
    <property type="match status" value="1"/>
</dbReference>
<dbReference type="InterPro" id="IPR039801">
    <property type="entry name" value="EPS8-like"/>
</dbReference>
<dbReference type="SMART" id="SM00326">
    <property type="entry name" value="SH3"/>
    <property type="match status" value="1"/>
</dbReference>
<dbReference type="Pfam" id="PF00018">
    <property type="entry name" value="SH3_1"/>
    <property type="match status" value="1"/>
</dbReference>
<dbReference type="Gene3D" id="2.30.30.40">
    <property type="entry name" value="SH3 Domains"/>
    <property type="match status" value="1"/>
</dbReference>
<accession>A0A915AKT2</accession>
<dbReference type="GO" id="GO:0007266">
    <property type="term" value="P:Rho protein signal transduction"/>
    <property type="evidence" value="ECO:0007669"/>
    <property type="project" value="TreeGrafter"/>
</dbReference>
<dbReference type="AlphaFoldDB" id="A0A915AKT2"/>
<evidence type="ECO:0000313" key="5">
    <source>
        <dbReference type="Proteomes" id="UP000887569"/>
    </source>
</evidence>
<evidence type="ECO:0000259" key="4">
    <source>
        <dbReference type="PROSITE" id="PS50002"/>
    </source>
</evidence>
<dbReference type="PROSITE" id="PS50002">
    <property type="entry name" value="SH3"/>
    <property type="match status" value="1"/>
</dbReference>
<dbReference type="GO" id="GO:0035023">
    <property type="term" value="P:regulation of Rho protein signal transduction"/>
    <property type="evidence" value="ECO:0007669"/>
    <property type="project" value="TreeGrafter"/>
</dbReference>
<keyword evidence="5" id="KW-1185">Reference proteome</keyword>
<name>A0A915AKT2_PARUN</name>
<evidence type="ECO:0000256" key="2">
    <source>
        <dbReference type="PROSITE-ProRule" id="PRU00192"/>
    </source>
</evidence>
<dbReference type="PANTHER" id="PTHR12287:SF23">
    <property type="entry name" value="AROUSER, ISOFORM A-RELATED"/>
    <property type="match status" value="1"/>
</dbReference>
<feature type="region of interest" description="Disordered" evidence="3">
    <location>
        <begin position="1"/>
        <end position="164"/>
    </location>
</feature>
<reference evidence="6" key="1">
    <citation type="submission" date="2022-11" db="UniProtKB">
        <authorList>
            <consortium name="WormBaseParasite"/>
        </authorList>
    </citation>
    <scope>IDENTIFICATION</scope>
</reference>
<sequence length="546" mass="59973">MQRTTQSRMNKLPAHMGRIYEPAPDYDDFSITEEPAYPPPESLDDSYFHGGNNIKDGGSGGRVSSDRLQNSAAVFRPPSAPTQHIPPRGLRRSPQNTETQQTLMRFGSSQGNVTAYPLSYGSSSQVPPRPVQQPPPTASHGGAKRGPHDNVPRRSPHTTPPQTLASYDAAQQRLYRNTTPPQTLASYDAAQQRLYRNTSNSSRDSSHQQLSAATTDSPAYETIPSLEGQQMLPQASMSETMSAQISMQRPPHHTPPSTLVIQTGSRDVAEQPFDGIQKSSPVSQQPTLPAKGALLNSSQTSLPQTMIEHGTTYGSSHSSPSQTLVRGSEYEYRIDMIPKQPERAPRKNMGDYIRAIGGVPVLPPLEVSSELSAGKIGAGDNLAFRRHVANHRQFDTLNSFKSCENCPICKAMNEGQISLAEAAEITKHSHKETSETSAIINGKAFEKLEQDVLAELELLDEYVSRAAEEEIETTEEDPAQTKQTSPEMKLRAQALQDFEGANEAELSVKQGEIIQVLQQKNVWWQCRNSEGTTGWVPVCYIYALPD</sequence>
<evidence type="ECO:0000256" key="3">
    <source>
        <dbReference type="SAM" id="MobiDB-lite"/>
    </source>
</evidence>
<dbReference type="InterPro" id="IPR001452">
    <property type="entry name" value="SH3_domain"/>
</dbReference>
<feature type="compositionally biased region" description="Pro residues" evidence="3">
    <location>
        <begin position="127"/>
        <end position="137"/>
    </location>
</feature>
<feature type="region of interest" description="Disordered" evidence="3">
    <location>
        <begin position="196"/>
        <end position="217"/>
    </location>
</feature>
<dbReference type="Proteomes" id="UP000887569">
    <property type="component" value="Unplaced"/>
</dbReference>
<feature type="domain" description="SH3" evidence="4">
    <location>
        <begin position="487"/>
        <end position="546"/>
    </location>
</feature>
<proteinExistence type="predicted"/>
<feature type="region of interest" description="Disordered" evidence="3">
    <location>
        <begin position="234"/>
        <end position="259"/>
    </location>
</feature>
<protein>
    <submittedName>
        <fullName evidence="6">SH3 domain-containing protein</fullName>
    </submittedName>
</protein>
<dbReference type="InterPro" id="IPR036028">
    <property type="entry name" value="SH3-like_dom_sf"/>
</dbReference>
<dbReference type="GO" id="GO:0003779">
    <property type="term" value="F:actin binding"/>
    <property type="evidence" value="ECO:0007669"/>
    <property type="project" value="TreeGrafter"/>
</dbReference>
<feature type="region of interest" description="Disordered" evidence="3">
    <location>
        <begin position="467"/>
        <end position="487"/>
    </location>
</feature>
<feature type="compositionally biased region" description="Acidic residues" evidence="3">
    <location>
        <begin position="469"/>
        <end position="478"/>
    </location>
</feature>
<organism evidence="5 6">
    <name type="scientific">Parascaris univalens</name>
    <name type="common">Nematode worm</name>
    <dbReference type="NCBI Taxonomy" id="6257"/>
    <lineage>
        <taxon>Eukaryota</taxon>
        <taxon>Metazoa</taxon>
        <taxon>Ecdysozoa</taxon>
        <taxon>Nematoda</taxon>
        <taxon>Chromadorea</taxon>
        <taxon>Rhabditida</taxon>
        <taxon>Spirurina</taxon>
        <taxon>Ascaridomorpha</taxon>
        <taxon>Ascaridoidea</taxon>
        <taxon>Ascarididae</taxon>
        <taxon>Parascaris</taxon>
    </lineage>
</organism>